<accession>A0A2T4C3Y6</accession>
<dbReference type="EMBL" id="KZ679132">
    <property type="protein sequence ID" value="PTB76279.1"/>
    <property type="molecule type" value="Genomic_DNA"/>
</dbReference>
<keyword evidence="3" id="KW-1185">Reference proteome</keyword>
<name>A0A2T4C3Y6_TRILO</name>
<feature type="region of interest" description="Disordered" evidence="1">
    <location>
        <begin position="1"/>
        <end position="35"/>
    </location>
</feature>
<proteinExistence type="predicted"/>
<protein>
    <submittedName>
        <fullName evidence="2">Uncharacterized protein</fullName>
    </submittedName>
</protein>
<evidence type="ECO:0000256" key="1">
    <source>
        <dbReference type="SAM" id="MobiDB-lite"/>
    </source>
</evidence>
<evidence type="ECO:0000313" key="2">
    <source>
        <dbReference type="EMBL" id="PTB76279.1"/>
    </source>
</evidence>
<dbReference type="Proteomes" id="UP000240760">
    <property type="component" value="Unassembled WGS sequence"/>
</dbReference>
<reference evidence="2 3" key="1">
    <citation type="submission" date="2016-07" db="EMBL/GenBank/DDBJ databases">
        <title>Multiple horizontal gene transfer events from other fungi enriched the ability of initially mycotrophic Trichoderma (Ascomycota) to feed on dead plant biomass.</title>
        <authorList>
            <consortium name="DOE Joint Genome Institute"/>
            <person name="Aerts A."/>
            <person name="Atanasova L."/>
            <person name="Chenthamara K."/>
            <person name="Zhang J."/>
            <person name="Grujic M."/>
            <person name="Henrissat B."/>
            <person name="Kuo A."/>
            <person name="Salamov A."/>
            <person name="Lipzen A."/>
            <person name="Labutti K."/>
            <person name="Barry K."/>
            <person name="Miao Y."/>
            <person name="Rahimi M.J."/>
            <person name="Shen Q."/>
            <person name="Grigoriev I.V."/>
            <person name="Kubicek C.P."/>
            <person name="Druzhinina I.S."/>
        </authorList>
    </citation>
    <scope>NUCLEOTIDE SEQUENCE [LARGE SCALE GENOMIC DNA]</scope>
    <source>
        <strain evidence="2 3">ATCC 18648</strain>
    </source>
</reference>
<gene>
    <name evidence="2" type="ORF">M440DRAFT_1401729</name>
</gene>
<dbReference type="AlphaFoldDB" id="A0A2T4C3Y6"/>
<organism evidence="2 3">
    <name type="scientific">Trichoderma longibrachiatum ATCC 18648</name>
    <dbReference type="NCBI Taxonomy" id="983965"/>
    <lineage>
        <taxon>Eukaryota</taxon>
        <taxon>Fungi</taxon>
        <taxon>Dikarya</taxon>
        <taxon>Ascomycota</taxon>
        <taxon>Pezizomycotina</taxon>
        <taxon>Sordariomycetes</taxon>
        <taxon>Hypocreomycetidae</taxon>
        <taxon>Hypocreales</taxon>
        <taxon>Hypocreaceae</taxon>
        <taxon>Trichoderma</taxon>
    </lineage>
</organism>
<evidence type="ECO:0000313" key="3">
    <source>
        <dbReference type="Proteomes" id="UP000240760"/>
    </source>
</evidence>
<sequence>MSPTQRYALSPSKSHELNTSANIPQPETPPRTERAHRIVSRGSSTGYSLPSTPFRLLQPAKHAFTTPRRLPHLLPSPRPTAIESFPPSRLFLLHFSIAVPFPIRAMQLVSGYGREEMRINVLTADRTFQNRVRLSPVKEVQMVMHPESQIHVRQPYLQRKTR</sequence>